<dbReference type="EMBL" id="JAZHOG010000012">
    <property type="protein sequence ID" value="MEJ8569252.1"/>
    <property type="molecule type" value="Genomic_DNA"/>
</dbReference>
<dbReference type="AlphaFoldDB" id="A0AAW9RB09"/>
<dbReference type="InterPro" id="IPR024462">
    <property type="entry name" value="GH116_N"/>
</dbReference>
<dbReference type="InterPro" id="IPR006775">
    <property type="entry name" value="GH116_catalytic"/>
</dbReference>
<dbReference type="GO" id="GO:0004553">
    <property type="term" value="F:hydrolase activity, hydrolyzing O-glycosyl compounds"/>
    <property type="evidence" value="ECO:0007669"/>
    <property type="project" value="InterPro"/>
</dbReference>
<organism evidence="3 4">
    <name type="scientific">Elongatibacter sediminis</name>
    <dbReference type="NCBI Taxonomy" id="3119006"/>
    <lineage>
        <taxon>Bacteria</taxon>
        <taxon>Pseudomonadati</taxon>
        <taxon>Pseudomonadota</taxon>
        <taxon>Gammaproteobacteria</taxon>
        <taxon>Chromatiales</taxon>
        <taxon>Wenzhouxiangellaceae</taxon>
        <taxon>Elongatibacter</taxon>
    </lineage>
</organism>
<keyword evidence="3" id="KW-0378">Hydrolase</keyword>
<dbReference type="InterPro" id="IPR012341">
    <property type="entry name" value="6hp_glycosidase-like_sf"/>
</dbReference>
<dbReference type="EC" id="3.2.1.-" evidence="3"/>
<evidence type="ECO:0000313" key="4">
    <source>
        <dbReference type="Proteomes" id="UP001359886"/>
    </source>
</evidence>
<dbReference type="InterPro" id="IPR052566">
    <property type="entry name" value="Non-lysos_glucosylceramidase"/>
</dbReference>
<proteinExistence type="predicted"/>
<sequence length="837" mass="93917">MPSSSWPALRSYSPPFQAAIAMPLGGIGAGSVSLGGHGELIDWELFNRPSKGFTPCSVDAGPGVMLHMKPAQGPAQLRLAEGPVETRDYPGCVGTTKPNHGIPRFQNCRFDAAYPLAQVHLQDDNSPLTVRLEAFSPVIPGNADDSSLPVIQLRYHLHNSSAEAVDVAAIANLPNFIGMDPQSRQVLGNGRYAFSGPNKNRIEFREDAAAKGLYFYSEGVDDKLNSWGTLSLCTDSEADVSYRRSWLDQHYHSALLDFYNDLESDGRLDDREHSSGDVPTGSLAVHHRIPPGESRSVRFFLCWHFPNRMDWTPGKHDIRVGSWYSERFTDAWDAARQIIPRLPQLEHKTVEFVRAFCGSDLPIAVKEAMLFNLSTLFTETCHRLPDGTFCGFEGCGDHQAYCEGSCTHVWNYEHCLPFMFGELAQTMRSVEFEIATGPRGDMAFRAHQPFAQRGRDFARVAADGQMGCIVKAYREWQLSGDTLRMLELWPKVRKSLEYCWIENGWDSDCDGVMEGCQHNTMDVEYYGPNPQMQGWYLAALLAAAAMSEQAGDAEFAKKCRTLFQHGSRWMDEHLFNGEYYEQRFQPPVAPERIPAEQRLFNDKAIDDSHQLLDGCLVDQLVGQTMAHICGLGDLLDPQHIATTFTSIARYNQQTGFRNHFNPMRSFALGDEKALLMASFPRNPRPEFPFPYFAETMTGFEYTAAAGMIYAGQREAALEILTDIRSRYDGNKRNPFNEPECGHHYARAMASWASGLAWTGFHFSAPQGVMTVNGEEGCWFWSNGYAWGTYRIRGDQVTLRVLYGKLKLNRFTARAQGSKQFAGETVFSEGEENTFTLN</sequence>
<evidence type="ECO:0000259" key="1">
    <source>
        <dbReference type="Pfam" id="PF04685"/>
    </source>
</evidence>
<dbReference type="SUPFAM" id="SSF48208">
    <property type="entry name" value="Six-hairpin glycosidases"/>
    <property type="match status" value="1"/>
</dbReference>
<reference evidence="3 4" key="1">
    <citation type="submission" date="2024-02" db="EMBL/GenBank/DDBJ databases">
        <title>A novel Wenzhouxiangellaceae bacterium, isolated from coastal sediments.</title>
        <authorList>
            <person name="Du Z.-J."/>
            <person name="Ye Y.-Q."/>
            <person name="Zhang X.-Y."/>
        </authorList>
    </citation>
    <scope>NUCLEOTIDE SEQUENCE [LARGE SCALE GENOMIC DNA]</scope>
    <source>
        <strain evidence="3 4">CH-27</strain>
    </source>
</reference>
<accession>A0AAW9RB09</accession>
<evidence type="ECO:0000259" key="2">
    <source>
        <dbReference type="Pfam" id="PF12215"/>
    </source>
</evidence>
<dbReference type="Pfam" id="PF04685">
    <property type="entry name" value="DUF608"/>
    <property type="match status" value="1"/>
</dbReference>
<dbReference type="PANTHER" id="PTHR12654:SF0">
    <property type="entry name" value="NON-LYSOSOMAL GLUCOSYLCERAMIDASE"/>
    <property type="match status" value="1"/>
</dbReference>
<gene>
    <name evidence="3" type="ORF">V3330_16595</name>
</gene>
<dbReference type="InterPro" id="IPR008928">
    <property type="entry name" value="6-hairpin_glycosidase_sf"/>
</dbReference>
<keyword evidence="3" id="KW-0326">Glycosidase</keyword>
<dbReference type="Gene3D" id="1.50.10.10">
    <property type="match status" value="1"/>
</dbReference>
<comment type="caution">
    <text evidence="3">The sequence shown here is derived from an EMBL/GenBank/DDBJ whole genome shotgun (WGS) entry which is preliminary data.</text>
</comment>
<feature type="domain" description="Glycosyl-hydrolase family 116 catalytic region" evidence="1">
    <location>
        <begin position="463"/>
        <end position="752"/>
    </location>
</feature>
<name>A0AAW9RB09_9GAMM</name>
<dbReference type="Pfam" id="PF12215">
    <property type="entry name" value="Glyco_hydr_116N"/>
    <property type="match status" value="1"/>
</dbReference>
<evidence type="ECO:0000313" key="3">
    <source>
        <dbReference type="EMBL" id="MEJ8569252.1"/>
    </source>
</evidence>
<dbReference type="GO" id="GO:0005975">
    <property type="term" value="P:carbohydrate metabolic process"/>
    <property type="evidence" value="ECO:0007669"/>
    <property type="project" value="InterPro"/>
</dbReference>
<keyword evidence="4" id="KW-1185">Reference proteome</keyword>
<dbReference type="RefSeq" id="WP_354696577.1">
    <property type="nucleotide sequence ID" value="NZ_JAZHOG010000012.1"/>
</dbReference>
<dbReference type="Proteomes" id="UP001359886">
    <property type="component" value="Unassembled WGS sequence"/>
</dbReference>
<protein>
    <submittedName>
        <fullName evidence="3">GH116 family glycosyl-hydrolase</fullName>
        <ecNumber evidence="3">3.2.1.-</ecNumber>
    </submittedName>
</protein>
<dbReference type="PANTHER" id="PTHR12654">
    <property type="entry name" value="BILE ACID BETA-GLUCOSIDASE-RELATED"/>
    <property type="match status" value="1"/>
</dbReference>
<feature type="domain" description="Glycosyl-hydrolase family 116 N-terminal" evidence="2">
    <location>
        <begin position="21"/>
        <end position="341"/>
    </location>
</feature>